<dbReference type="InterPro" id="IPR000515">
    <property type="entry name" value="MetI-like"/>
</dbReference>
<proteinExistence type="inferred from homology"/>
<dbReference type="PROSITE" id="PS50928">
    <property type="entry name" value="ABC_TM1"/>
    <property type="match status" value="1"/>
</dbReference>
<keyword evidence="2 8" id="KW-0813">Transport</keyword>
<dbReference type="GO" id="GO:0022857">
    <property type="term" value="F:transmembrane transporter activity"/>
    <property type="evidence" value="ECO:0007669"/>
    <property type="project" value="InterPro"/>
</dbReference>
<keyword evidence="4 8" id="KW-0812">Transmembrane</keyword>
<dbReference type="FunFam" id="1.10.3720.10:FF:000006">
    <property type="entry name" value="Glutamate/aspartate ABC transporter, permease protein GltK"/>
    <property type="match status" value="1"/>
</dbReference>
<feature type="transmembrane region" description="Helical" evidence="8">
    <location>
        <begin position="115"/>
        <end position="138"/>
    </location>
</feature>
<dbReference type="InterPro" id="IPR010065">
    <property type="entry name" value="AA_ABC_transptr_permease_3TM"/>
</dbReference>
<protein>
    <submittedName>
        <fullName evidence="10">Polar amino acid transport system permease protein</fullName>
    </submittedName>
</protein>
<reference evidence="10 11" key="1">
    <citation type="submission" date="2020-07" db="EMBL/GenBank/DDBJ databases">
        <title>Sequencing the genomes of 1000 actinobacteria strains.</title>
        <authorList>
            <person name="Klenk H.-P."/>
        </authorList>
    </citation>
    <scope>NUCLEOTIDE SEQUENCE [LARGE SCALE GENOMIC DNA]</scope>
    <source>
        <strain evidence="10 11">DSM 40398</strain>
    </source>
</reference>
<dbReference type="CDD" id="cd06261">
    <property type="entry name" value="TM_PBP2"/>
    <property type="match status" value="1"/>
</dbReference>
<evidence type="ECO:0000256" key="4">
    <source>
        <dbReference type="ARBA" id="ARBA00022692"/>
    </source>
</evidence>
<feature type="domain" description="ABC transmembrane type-1" evidence="9">
    <location>
        <begin position="67"/>
        <end position="270"/>
    </location>
</feature>
<sequence length="303" mass="33206">MTVDNDAGKGRPEAIKAVPVRHPGRWLGAAVVLVLVAMFINFLLTSKALDWTEQWKYLFSDPVLKGVRNTIWLTLAAMVGAVVLGIGLALMRLSANPLLSGAAWVYLWFFRGTPLYTQLLIWGAIGSLFPTVGVGIPFGPEFQTWHTQELVNAALAASLGLILNEAAYMAEIVRAGILSVDEGQQEAASALGMSRMQTMRRIVLPQSMRVIVPPTGNEAISMLKNTSLVVAVPYSELTFTAQTIYASTYKIIPMLVMACLWYLLLSSLMMIGQHYLERYYSRGTSRGAEPRQRLRLRGGGGGQ</sequence>
<dbReference type="RefSeq" id="WP_179843550.1">
    <property type="nucleotide sequence ID" value="NZ_JACCBA010000001.1"/>
</dbReference>
<evidence type="ECO:0000256" key="8">
    <source>
        <dbReference type="RuleBase" id="RU363032"/>
    </source>
</evidence>
<dbReference type="AlphaFoldDB" id="A0A7Y9EER4"/>
<dbReference type="Proteomes" id="UP000529783">
    <property type="component" value="Unassembled WGS sequence"/>
</dbReference>
<gene>
    <name evidence="10" type="ORF">BJY14_002245</name>
</gene>
<evidence type="ECO:0000256" key="7">
    <source>
        <dbReference type="ARBA" id="ARBA00023136"/>
    </source>
</evidence>
<evidence type="ECO:0000313" key="11">
    <source>
        <dbReference type="Proteomes" id="UP000529783"/>
    </source>
</evidence>
<dbReference type="NCBIfam" id="TIGR01726">
    <property type="entry name" value="HEQRo_perm_3TM"/>
    <property type="match status" value="1"/>
</dbReference>
<dbReference type="InterPro" id="IPR043429">
    <property type="entry name" value="ArtM/GltK/GlnP/TcyL/YhdX-like"/>
</dbReference>
<comment type="subcellular location">
    <subcellularLocation>
        <location evidence="1 8">Cell membrane</location>
        <topology evidence="1 8">Multi-pass membrane protein</topology>
    </subcellularLocation>
</comment>
<name>A0A7Y9EER4_9ACTN</name>
<feature type="transmembrane region" description="Helical" evidence="8">
    <location>
        <begin position="26"/>
        <end position="49"/>
    </location>
</feature>
<evidence type="ECO:0000256" key="3">
    <source>
        <dbReference type="ARBA" id="ARBA00022475"/>
    </source>
</evidence>
<evidence type="ECO:0000259" key="9">
    <source>
        <dbReference type="PROSITE" id="PS50928"/>
    </source>
</evidence>
<dbReference type="PANTHER" id="PTHR30614:SF0">
    <property type="entry name" value="L-CYSTINE TRANSPORT SYSTEM PERMEASE PROTEIN TCYL"/>
    <property type="match status" value="1"/>
</dbReference>
<dbReference type="PANTHER" id="PTHR30614">
    <property type="entry name" value="MEMBRANE COMPONENT OF AMINO ACID ABC TRANSPORTER"/>
    <property type="match status" value="1"/>
</dbReference>
<feature type="transmembrane region" description="Helical" evidence="8">
    <location>
        <begin position="251"/>
        <end position="272"/>
    </location>
</feature>
<comment type="caution">
    <text evidence="10">The sequence shown here is derived from an EMBL/GenBank/DDBJ whole genome shotgun (WGS) entry which is preliminary data.</text>
</comment>
<keyword evidence="11" id="KW-1185">Reference proteome</keyword>
<keyword evidence="5" id="KW-0029">Amino-acid transport</keyword>
<accession>A0A7Y9EER4</accession>
<evidence type="ECO:0000313" key="10">
    <source>
        <dbReference type="EMBL" id="NYD46262.1"/>
    </source>
</evidence>
<dbReference type="Pfam" id="PF00528">
    <property type="entry name" value="BPD_transp_1"/>
    <property type="match status" value="1"/>
</dbReference>
<dbReference type="InterPro" id="IPR035906">
    <property type="entry name" value="MetI-like_sf"/>
</dbReference>
<evidence type="ECO:0000256" key="2">
    <source>
        <dbReference type="ARBA" id="ARBA00022448"/>
    </source>
</evidence>
<dbReference type="GO" id="GO:0043190">
    <property type="term" value="C:ATP-binding cassette (ABC) transporter complex"/>
    <property type="evidence" value="ECO:0007669"/>
    <property type="project" value="InterPro"/>
</dbReference>
<dbReference type="SUPFAM" id="SSF161098">
    <property type="entry name" value="MetI-like"/>
    <property type="match status" value="1"/>
</dbReference>
<keyword evidence="7 8" id="KW-0472">Membrane</keyword>
<keyword evidence="3" id="KW-1003">Cell membrane</keyword>
<dbReference type="Gene3D" id="1.10.3720.10">
    <property type="entry name" value="MetI-like"/>
    <property type="match status" value="1"/>
</dbReference>
<keyword evidence="6 8" id="KW-1133">Transmembrane helix</keyword>
<evidence type="ECO:0000256" key="6">
    <source>
        <dbReference type="ARBA" id="ARBA00022989"/>
    </source>
</evidence>
<dbReference type="GO" id="GO:0006865">
    <property type="term" value="P:amino acid transport"/>
    <property type="evidence" value="ECO:0007669"/>
    <property type="project" value="UniProtKB-KW"/>
</dbReference>
<dbReference type="EMBL" id="JACCBA010000001">
    <property type="protein sequence ID" value="NYD46262.1"/>
    <property type="molecule type" value="Genomic_DNA"/>
</dbReference>
<evidence type="ECO:0000256" key="1">
    <source>
        <dbReference type="ARBA" id="ARBA00004651"/>
    </source>
</evidence>
<feature type="transmembrane region" description="Helical" evidence="8">
    <location>
        <begin position="70"/>
        <end position="95"/>
    </location>
</feature>
<organism evidence="10 11">
    <name type="scientific">Actinomadura luteofluorescens</name>
    <dbReference type="NCBI Taxonomy" id="46163"/>
    <lineage>
        <taxon>Bacteria</taxon>
        <taxon>Bacillati</taxon>
        <taxon>Actinomycetota</taxon>
        <taxon>Actinomycetes</taxon>
        <taxon>Streptosporangiales</taxon>
        <taxon>Thermomonosporaceae</taxon>
        <taxon>Actinomadura</taxon>
    </lineage>
</organism>
<comment type="similarity">
    <text evidence="8">Belongs to the binding-protein-dependent transport system permease family.</text>
</comment>
<evidence type="ECO:0000256" key="5">
    <source>
        <dbReference type="ARBA" id="ARBA00022970"/>
    </source>
</evidence>